<dbReference type="InterPro" id="IPR038695">
    <property type="entry name" value="Saro_0823-like_sf"/>
</dbReference>
<sequence length="50" mass="4972">MPGSATVTLNDKQWVVDVAVSASELSAGLGGLASIPAGTGMLFDLQAPQV</sequence>
<gene>
    <name evidence="1" type="ORF">S12H4_21574</name>
</gene>
<accession>X1T9K6</accession>
<name>X1T9K6_9ZZZZ</name>
<dbReference type="Gene3D" id="2.60.120.1140">
    <property type="entry name" value="Protein of unknown function DUF192"/>
    <property type="match status" value="1"/>
</dbReference>
<comment type="caution">
    <text evidence="1">The sequence shown here is derived from an EMBL/GenBank/DDBJ whole genome shotgun (WGS) entry which is preliminary data.</text>
</comment>
<evidence type="ECO:0000313" key="1">
    <source>
        <dbReference type="EMBL" id="GAI84240.1"/>
    </source>
</evidence>
<dbReference type="AlphaFoldDB" id="X1T9K6"/>
<feature type="non-terminal residue" evidence="1">
    <location>
        <position position="50"/>
    </location>
</feature>
<proteinExistence type="predicted"/>
<dbReference type="EMBL" id="BARW01011113">
    <property type="protein sequence ID" value="GAI84240.1"/>
    <property type="molecule type" value="Genomic_DNA"/>
</dbReference>
<reference evidence="1" key="1">
    <citation type="journal article" date="2014" name="Front. Microbiol.">
        <title>High frequency of phylogenetically diverse reductive dehalogenase-homologous genes in deep subseafloor sedimentary metagenomes.</title>
        <authorList>
            <person name="Kawai M."/>
            <person name="Futagami T."/>
            <person name="Toyoda A."/>
            <person name="Takaki Y."/>
            <person name="Nishi S."/>
            <person name="Hori S."/>
            <person name="Arai W."/>
            <person name="Tsubouchi T."/>
            <person name="Morono Y."/>
            <person name="Uchiyama I."/>
            <person name="Ito T."/>
            <person name="Fujiyama A."/>
            <person name="Inagaki F."/>
            <person name="Takami H."/>
        </authorList>
    </citation>
    <scope>NUCLEOTIDE SEQUENCE</scope>
    <source>
        <strain evidence="1">Expedition CK06-06</strain>
    </source>
</reference>
<organism evidence="1">
    <name type="scientific">marine sediment metagenome</name>
    <dbReference type="NCBI Taxonomy" id="412755"/>
    <lineage>
        <taxon>unclassified sequences</taxon>
        <taxon>metagenomes</taxon>
        <taxon>ecological metagenomes</taxon>
    </lineage>
</organism>
<protein>
    <submittedName>
        <fullName evidence="1">Uncharacterized protein</fullName>
    </submittedName>
</protein>